<dbReference type="EMBL" id="ACKV01000092">
    <property type="protein sequence ID" value="EEJ41774.1"/>
    <property type="molecule type" value="Genomic_DNA"/>
</dbReference>
<organism evidence="2 3">
    <name type="scientific">Leuconostoc mesenteroides subsp. cremoris ATCC 19254</name>
    <dbReference type="NCBI Taxonomy" id="586220"/>
    <lineage>
        <taxon>Bacteria</taxon>
        <taxon>Bacillati</taxon>
        <taxon>Bacillota</taxon>
        <taxon>Bacilli</taxon>
        <taxon>Lactobacillales</taxon>
        <taxon>Lactobacillaceae</taxon>
        <taxon>Leuconostoc</taxon>
    </lineage>
</organism>
<reference evidence="2 3" key="1">
    <citation type="submission" date="2009-04" db="EMBL/GenBank/DDBJ databases">
        <authorList>
            <person name="Qin X."/>
            <person name="Bachman B."/>
            <person name="Battles P."/>
            <person name="Bell A."/>
            <person name="Bess C."/>
            <person name="Bickham C."/>
            <person name="Chaboub L."/>
            <person name="Chen D."/>
            <person name="Coyle M."/>
            <person name="Deiros D.R."/>
            <person name="Dinh H."/>
            <person name="Forbes L."/>
            <person name="Fowler G."/>
            <person name="Francisco L."/>
            <person name="Fu Q."/>
            <person name="Gubbala S."/>
            <person name="Hale W."/>
            <person name="Han Y."/>
            <person name="Hemphill L."/>
            <person name="Highlander S.K."/>
            <person name="Hirani K."/>
            <person name="Hogues M."/>
            <person name="Jackson L."/>
            <person name="Jakkamsetti A."/>
            <person name="Javaid M."/>
            <person name="Jiang H."/>
            <person name="Korchina V."/>
            <person name="Kovar C."/>
            <person name="Lara F."/>
            <person name="Lee S."/>
            <person name="Mata R."/>
            <person name="Mathew T."/>
            <person name="Moen C."/>
            <person name="Morales K."/>
            <person name="Munidasa M."/>
            <person name="Nazareth L."/>
            <person name="Ngo R."/>
            <person name="Nguyen L."/>
            <person name="Okwuonu G."/>
            <person name="Ongeri F."/>
            <person name="Patil S."/>
            <person name="Petrosino J."/>
            <person name="Pham C."/>
            <person name="Pham P."/>
            <person name="Pu L.-L."/>
            <person name="Puazo M."/>
            <person name="Raj R."/>
            <person name="Reid J."/>
            <person name="Rouhana J."/>
            <person name="Saada N."/>
            <person name="Shang Y."/>
            <person name="Simmons D."/>
            <person name="Thornton R."/>
            <person name="Warren J."/>
            <person name="Weissenberger G."/>
            <person name="Zhang J."/>
            <person name="Zhang L."/>
            <person name="Zhou C."/>
            <person name="Zhu D."/>
            <person name="Muzny D."/>
            <person name="Worley K."/>
            <person name="Gibbs R."/>
        </authorList>
    </citation>
    <scope>NUCLEOTIDE SEQUENCE [LARGE SCALE GENOMIC DNA]</scope>
    <source>
        <strain evidence="2 3">ATCC 19254</strain>
    </source>
</reference>
<dbReference type="RefSeq" id="WP_002815420.1">
    <property type="nucleotide sequence ID" value="NZ_GG693385.1"/>
</dbReference>
<dbReference type="PANTHER" id="PTHR12526:SF630">
    <property type="entry name" value="GLYCOSYLTRANSFERASE"/>
    <property type="match status" value="1"/>
</dbReference>
<dbReference type="GO" id="GO:0016757">
    <property type="term" value="F:glycosyltransferase activity"/>
    <property type="evidence" value="ECO:0007669"/>
    <property type="project" value="UniProtKB-KW"/>
</dbReference>
<dbReference type="Gene3D" id="3.40.50.2000">
    <property type="entry name" value="Glycogen Phosphorylase B"/>
    <property type="match status" value="2"/>
</dbReference>
<evidence type="ECO:0000313" key="2">
    <source>
        <dbReference type="EMBL" id="EEJ41774.1"/>
    </source>
</evidence>
<dbReference type="SUPFAM" id="SSF53756">
    <property type="entry name" value="UDP-Glycosyltransferase/glycogen phosphorylase"/>
    <property type="match status" value="1"/>
</dbReference>
<protein>
    <submittedName>
        <fullName evidence="2">Glycosyltransferase, group 1 family protein</fullName>
        <ecNumber evidence="2">2.4.-.-</ecNumber>
    </submittedName>
</protein>
<evidence type="ECO:0000259" key="1">
    <source>
        <dbReference type="Pfam" id="PF00534"/>
    </source>
</evidence>
<keyword evidence="2" id="KW-0808">Transferase</keyword>
<proteinExistence type="predicted"/>
<feature type="domain" description="Glycosyl transferase family 1" evidence="1">
    <location>
        <begin position="174"/>
        <end position="334"/>
    </location>
</feature>
<evidence type="ECO:0000313" key="3">
    <source>
        <dbReference type="Proteomes" id="UP000004283"/>
    </source>
</evidence>
<sequence length="354" mass="39692">MAKILIALENIELGGMKRATTVVGNALAASHEVTYYSFSDLPPFYGLSAPLVVASPAALRLTSEAHPFKRYAQAIENFSLLAQRYDVVILAGGLLSSFAAVLKPKLPHTKLLGWMHNNITTYRDQYYAMMREEFIAGLRVLDAVVVLTDFDLGGFKKYNERTVKIWNPLTIAPKGPSKLEKHIISFTARIAIQHKGIDFAVQLATKLPDDWQLAIAGGGMQEDMETFEQLINEYGAHEKIIYRGPLKDNELRDHYRNSSLFLQTSRWEGLRLVLVEAMSFGLPIIAMRQTGSAEVLNEGEFGVLIENGDIDGAAIAIQRLINSRQQQLDLAEKSLNRVRDFQIEPILKQWEALF</sequence>
<dbReference type="Pfam" id="PF00534">
    <property type="entry name" value="Glycos_transf_1"/>
    <property type="match status" value="1"/>
</dbReference>
<name>C2KLW4_LEUMC</name>
<dbReference type="InterPro" id="IPR001296">
    <property type="entry name" value="Glyco_trans_1"/>
</dbReference>
<dbReference type="EC" id="2.4.-.-" evidence="2"/>
<dbReference type="Proteomes" id="UP000004283">
    <property type="component" value="Unassembled WGS sequence"/>
</dbReference>
<comment type="caution">
    <text evidence="2">The sequence shown here is derived from an EMBL/GenBank/DDBJ whole genome shotgun (WGS) entry which is preliminary data.</text>
</comment>
<dbReference type="AlphaFoldDB" id="C2KLW4"/>
<dbReference type="HOGENOM" id="CLU_009583_0_0_9"/>
<accession>C2KLW4</accession>
<keyword evidence="2" id="KW-0328">Glycosyltransferase</keyword>
<dbReference type="PANTHER" id="PTHR12526">
    <property type="entry name" value="GLYCOSYLTRANSFERASE"/>
    <property type="match status" value="1"/>
</dbReference>
<gene>
    <name evidence="2" type="ORF">HMPREF0555_1630</name>
</gene>